<name>A0ABW0Z723_9ACTN</name>
<evidence type="ECO:0000256" key="4">
    <source>
        <dbReference type="ARBA" id="ARBA00023136"/>
    </source>
</evidence>
<sequence>MPSPYREIFTAPGTKEFSIAGLLGRMPLSMTGIGIVTMVSQLTGRYGLAGALSATLALSAAVLGPQISRMVDRHGQRRVMRPATCVALLAAAGLLISAQQGWPDWLLFVFTAFLGCVPSVGSMVRARWAAIHAGSPRKLHTAYSFESVVDEVCFIFGPILSIGLSTAWFPEAGPLLAACFLAVGVFWLTAQRATEPAPHPREGGSGGSALSSRGLRVLVATFTATGAIFGSVDVVTVAFAEAQGHKSAASLVLAAYALGSCLAGVVFGLLHLKGDPARRWLVGVCAMTVSMIPLQLVGNLPLLAVALFVAGLSIAPTMVTTMALVEQHVPRAQLTEGMTWTSTGLAVGVALGSSAAGAVVDASGAVAGYAVSGAAGVLAVAVAFLGYRRLRRPAPQRHGPSVPQARGGSHAYDGDDHNKGCVA</sequence>
<dbReference type="InterPro" id="IPR036259">
    <property type="entry name" value="MFS_trans_sf"/>
</dbReference>
<feature type="transmembrane region" description="Helical" evidence="6">
    <location>
        <begin position="20"/>
        <end position="40"/>
    </location>
</feature>
<protein>
    <submittedName>
        <fullName evidence="8">MFS transporter</fullName>
    </submittedName>
</protein>
<feature type="transmembrane region" description="Helical" evidence="6">
    <location>
        <begin position="302"/>
        <end position="325"/>
    </location>
</feature>
<dbReference type="Gene3D" id="1.20.1250.20">
    <property type="entry name" value="MFS general substrate transporter like domains"/>
    <property type="match status" value="2"/>
</dbReference>
<keyword evidence="9" id="KW-1185">Reference proteome</keyword>
<keyword evidence="2 6" id="KW-0812">Transmembrane</keyword>
<organism evidence="8 9">
    <name type="scientific">Streptomyces gamaensis</name>
    <dbReference type="NCBI Taxonomy" id="1763542"/>
    <lineage>
        <taxon>Bacteria</taxon>
        <taxon>Bacillati</taxon>
        <taxon>Actinomycetota</taxon>
        <taxon>Actinomycetes</taxon>
        <taxon>Kitasatosporales</taxon>
        <taxon>Streptomycetaceae</taxon>
        <taxon>Streptomyces</taxon>
    </lineage>
</organism>
<proteinExistence type="predicted"/>
<feature type="compositionally biased region" description="Basic and acidic residues" evidence="5">
    <location>
        <begin position="412"/>
        <end position="423"/>
    </location>
</feature>
<dbReference type="Proteomes" id="UP001596083">
    <property type="component" value="Unassembled WGS sequence"/>
</dbReference>
<dbReference type="EMBL" id="JBHSPB010000019">
    <property type="protein sequence ID" value="MFC5723637.1"/>
    <property type="molecule type" value="Genomic_DNA"/>
</dbReference>
<feature type="region of interest" description="Disordered" evidence="5">
    <location>
        <begin position="394"/>
        <end position="423"/>
    </location>
</feature>
<feature type="transmembrane region" description="Helical" evidence="6">
    <location>
        <begin position="215"/>
        <end position="239"/>
    </location>
</feature>
<dbReference type="PANTHER" id="PTHR23542:SF1">
    <property type="entry name" value="MAJOR FACILITATOR SUPERFAMILY (MFS) PROFILE DOMAIN-CONTAINING PROTEIN"/>
    <property type="match status" value="1"/>
</dbReference>
<dbReference type="SUPFAM" id="SSF103473">
    <property type="entry name" value="MFS general substrate transporter"/>
    <property type="match status" value="1"/>
</dbReference>
<feature type="domain" description="Major facilitator superfamily (MFS) profile" evidence="7">
    <location>
        <begin position="214"/>
        <end position="423"/>
    </location>
</feature>
<evidence type="ECO:0000313" key="9">
    <source>
        <dbReference type="Proteomes" id="UP001596083"/>
    </source>
</evidence>
<evidence type="ECO:0000256" key="2">
    <source>
        <dbReference type="ARBA" id="ARBA00022692"/>
    </source>
</evidence>
<feature type="transmembrane region" description="Helical" evidence="6">
    <location>
        <begin position="79"/>
        <end position="99"/>
    </location>
</feature>
<evidence type="ECO:0000256" key="5">
    <source>
        <dbReference type="SAM" id="MobiDB-lite"/>
    </source>
</evidence>
<reference evidence="9" key="1">
    <citation type="journal article" date="2019" name="Int. J. Syst. Evol. Microbiol.">
        <title>The Global Catalogue of Microorganisms (GCM) 10K type strain sequencing project: providing services to taxonomists for standard genome sequencing and annotation.</title>
        <authorList>
            <consortium name="The Broad Institute Genomics Platform"/>
            <consortium name="The Broad Institute Genome Sequencing Center for Infectious Disease"/>
            <person name="Wu L."/>
            <person name="Ma J."/>
        </authorList>
    </citation>
    <scope>NUCLEOTIDE SEQUENCE [LARGE SCALE GENOMIC DNA]</scope>
    <source>
        <strain evidence="9">CGMCC 4.7304</strain>
    </source>
</reference>
<feature type="transmembrane region" description="Helical" evidence="6">
    <location>
        <begin position="251"/>
        <end position="272"/>
    </location>
</feature>
<dbReference type="Pfam" id="PF07690">
    <property type="entry name" value="MFS_1"/>
    <property type="match status" value="1"/>
</dbReference>
<feature type="transmembrane region" description="Helical" evidence="6">
    <location>
        <begin position="148"/>
        <end position="169"/>
    </location>
</feature>
<dbReference type="PROSITE" id="PS50850">
    <property type="entry name" value="MFS"/>
    <property type="match status" value="1"/>
</dbReference>
<evidence type="ECO:0000256" key="3">
    <source>
        <dbReference type="ARBA" id="ARBA00022989"/>
    </source>
</evidence>
<evidence type="ECO:0000256" key="1">
    <source>
        <dbReference type="ARBA" id="ARBA00004651"/>
    </source>
</evidence>
<feature type="transmembrane region" description="Helical" evidence="6">
    <location>
        <begin position="105"/>
        <end position="128"/>
    </location>
</feature>
<accession>A0ABW0Z723</accession>
<feature type="transmembrane region" description="Helical" evidence="6">
    <location>
        <begin position="175"/>
        <end position="194"/>
    </location>
</feature>
<comment type="subcellular location">
    <subcellularLocation>
        <location evidence="1">Cell membrane</location>
        <topology evidence="1">Multi-pass membrane protein</topology>
    </subcellularLocation>
</comment>
<feature type="transmembrane region" description="Helical" evidence="6">
    <location>
        <begin position="46"/>
        <end position="67"/>
    </location>
</feature>
<comment type="caution">
    <text evidence="8">The sequence shown here is derived from an EMBL/GenBank/DDBJ whole genome shotgun (WGS) entry which is preliminary data.</text>
</comment>
<evidence type="ECO:0000256" key="6">
    <source>
        <dbReference type="SAM" id="Phobius"/>
    </source>
</evidence>
<feature type="transmembrane region" description="Helical" evidence="6">
    <location>
        <begin position="366"/>
        <end position="387"/>
    </location>
</feature>
<dbReference type="InterPro" id="IPR020846">
    <property type="entry name" value="MFS_dom"/>
</dbReference>
<feature type="transmembrane region" description="Helical" evidence="6">
    <location>
        <begin position="279"/>
        <end position="296"/>
    </location>
</feature>
<dbReference type="InterPro" id="IPR011701">
    <property type="entry name" value="MFS"/>
</dbReference>
<evidence type="ECO:0000313" key="8">
    <source>
        <dbReference type="EMBL" id="MFC5723637.1"/>
    </source>
</evidence>
<feature type="transmembrane region" description="Helical" evidence="6">
    <location>
        <begin position="337"/>
        <end position="360"/>
    </location>
</feature>
<dbReference type="RefSeq" id="WP_390319977.1">
    <property type="nucleotide sequence ID" value="NZ_JBHSPB010000019.1"/>
</dbReference>
<keyword evidence="3 6" id="KW-1133">Transmembrane helix</keyword>
<dbReference type="PANTHER" id="PTHR23542">
    <property type="match status" value="1"/>
</dbReference>
<gene>
    <name evidence="8" type="ORF">ACFP1Z_26085</name>
</gene>
<keyword evidence="4 6" id="KW-0472">Membrane</keyword>
<evidence type="ECO:0000259" key="7">
    <source>
        <dbReference type="PROSITE" id="PS50850"/>
    </source>
</evidence>